<accession>A0ABV9U2Y0</accession>
<dbReference type="InterPro" id="IPR051612">
    <property type="entry name" value="Teichoic_Acid_Biosynth"/>
</dbReference>
<dbReference type="InterPro" id="IPR001173">
    <property type="entry name" value="Glyco_trans_2-like"/>
</dbReference>
<dbReference type="EMBL" id="JBHSIT010000007">
    <property type="protein sequence ID" value="MFC4910692.1"/>
    <property type="molecule type" value="Genomic_DNA"/>
</dbReference>
<evidence type="ECO:0000313" key="8">
    <source>
        <dbReference type="EMBL" id="MFC4910692.1"/>
    </source>
</evidence>
<evidence type="ECO:0000256" key="1">
    <source>
        <dbReference type="ARBA" id="ARBA00004202"/>
    </source>
</evidence>
<keyword evidence="9" id="KW-1185">Reference proteome</keyword>
<evidence type="ECO:0000256" key="4">
    <source>
        <dbReference type="ARBA" id="ARBA00022679"/>
    </source>
</evidence>
<dbReference type="SUPFAM" id="SSF53756">
    <property type="entry name" value="UDP-Glycosyltransferase/glycogen phosphorylase"/>
    <property type="match status" value="1"/>
</dbReference>
<dbReference type="SUPFAM" id="SSF53448">
    <property type="entry name" value="Nucleotide-diphospho-sugar transferases"/>
    <property type="match status" value="1"/>
</dbReference>
<keyword evidence="6" id="KW-0472">Membrane</keyword>
<comment type="similarity">
    <text evidence="2">Belongs to the CDP-glycerol glycerophosphotransferase family.</text>
</comment>
<dbReference type="PANTHER" id="PTHR37316">
    <property type="entry name" value="TEICHOIC ACID GLYCEROL-PHOSPHATE PRIMASE"/>
    <property type="match status" value="1"/>
</dbReference>
<evidence type="ECO:0000256" key="5">
    <source>
        <dbReference type="ARBA" id="ARBA00022944"/>
    </source>
</evidence>
<dbReference type="Proteomes" id="UP001595872">
    <property type="component" value="Unassembled WGS sequence"/>
</dbReference>
<sequence>MLEGMSPKLSVVVPFRNAEDRLGACLASLAGQRVRDLEVVMVDDGSTDAGGITAKEMTVRDARFRLVEQPSRGPDAARAAGVAAASGELLAFADAREAVPAGSYAALAAALDRSGSDIAASGLVAADRTSVARSPRLLHDPSLAGKVFRRDFWDRCDLARASGERSTAVRALALATTIDVLDVPFPSRAEPEDDPGIEARLAAASADRDFLTCEAPDAVRAFDEHVLVRAELAALMTELARADGGEHAAAAALGAEIAGRLDPSMVAGLPALARLKLHLLARGLPDELAEVVRYEQAGDAANAKAVRRGRRGPWYAAYPYFEDAALAVPAHVYDVTEEMRPVACVDRAVWAGDRLRIEGHAYIPMLDSEGSRIRLWLLASRRLGLMRVPVKRVRRPDVTAASGQSAVSHDDSGFTAEIDPDALKLLGRWRTGDWRLCVEVAAQGVHRRRTLAPPRAAERWPLDRELSPAARLQTVAVDGRQLLRVRANDAVLTGHARERGNLEIRGVLRRDPGGKAWLTATARGLAKVRGRVERLGDADGGGTAFRALLPLADLTAVRADWSFSLTGGLKLIFPGDVPEGRYAARGTEFALTVTRAGDLCAISRAPHLVLTEALWRADGTLHLAGTCADPASCPDGLTLRGRDSGERYEIPLTWQGRLFVGTLTPRRMRTAGLDRPLVPGRWELLAGDRPLLAERRAASGLPGPRVSGRHELTVRANRDGGVVLRVRTALADDERGPYRQTRLQRGYYAARRAEPVLDLAVFDSYRGRQYSCNPRGLYDELRRRGSGLDCVWVTRNGDFGTPAGARTVLAGSREHYEAVARARYLFGNWSQARWYEKRDGQTYVQCWHGTPLKRIGWDVLDMPNRHVAKRAWMEHDVPQWDVLLAQNEFSVPHFRRAFAYEGEVLVTGYPRNDIFASAHREQMARAVRLRLGVPPGKRVVMYAPTWRDDVQTGAGKPAYRAPLDLARLTAALGPDHVLLLRTHYLVTGGTPVPAGGPVLDVSAYPDIAELYLVADALITDYSSAMFDFAVTGRPILFYAYDLERYREQVRGFYFDFAAEAPGPLLRTQDELTDAVRALDGLASAHADRYTAFRDRYCPHDDGLAAARVLDAVL</sequence>
<dbReference type="Gene3D" id="3.90.550.10">
    <property type="entry name" value="Spore Coat Polysaccharide Biosynthesis Protein SpsA, Chain A"/>
    <property type="match status" value="1"/>
</dbReference>
<dbReference type="Gene3D" id="3.40.50.12580">
    <property type="match status" value="1"/>
</dbReference>
<comment type="subcellular location">
    <subcellularLocation>
        <location evidence="1">Cell membrane</location>
        <topology evidence="1">Peripheral membrane protein</topology>
    </subcellularLocation>
</comment>
<keyword evidence="3" id="KW-1003">Cell membrane</keyword>
<dbReference type="Pfam" id="PF00535">
    <property type="entry name" value="Glycos_transf_2"/>
    <property type="match status" value="1"/>
</dbReference>
<comment type="caution">
    <text evidence="8">The sequence shown here is derived from an EMBL/GenBank/DDBJ whole genome shotgun (WGS) entry which is preliminary data.</text>
</comment>
<evidence type="ECO:0000256" key="3">
    <source>
        <dbReference type="ARBA" id="ARBA00022475"/>
    </source>
</evidence>
<reference evidence="9" key="1">
    <citation type="journal article" date="2019" name="Int. J. Syst. Evol. Microbiol.">
        <title>The Global Catalogue of Microorganisms (GCM) 10K type strain sequencing project: providing services to taxonomists for standard genome sequencing and annotation.</title>
        <authorList>
            <consortium name="The Broad Institute Genomics Platform"/>
            <consortium name="The Broad Institute Genome Sequencing Center for Infectious Disease"/>
            <person name="Wu L."/>
            <person name="Ma J."/>
        </authorList>
    </citation>
    <scope>NUCLEOTIDE SEQUENCE [LARGE SCALE GENOMIC DNA]</scope>
    <source>
        <strain evidence="9">KLKA75</strain>
    </source>
</reference>
<organism evidence="8 9">
    <name type="scientific">Actinomadura gamaensis</name>
    <dbReference type="NCBI Taxonomy" id="1763541"/>
    <lineage>
        <taxon>Bacteria</taxon>
        <taxon>Bacillati</taxon>
        <taxon>Actinomycetota</taxon>
        <taxon>Actinomycetes</taxon>
        <taxon>Streptosporangiales</taxon>
        <taxon>Thermomonosporaceae</taxon>
        <taxon>Actinomadura</taxon>
    </lineage>
</organism>
<keyword evidence="4" id="KW-0808">Transferase</keyword>
<feature type="domain" description="Glycosyltransferase 2-like" evidence="7">
    <location>
        <begin position="10"/>
        <end position="141"/>
    </location>
</feature>
<dbReference type="Pfam" id="PF04464">
    <property type="entry name" value="Glyphos_transf"/>
    <property type="match status" value="1"/>
</dbReference>
<evidence type="ECO:0000256" key="6">
    <source>
        <dbReference type="ARBA" id="ARBA00023136"/>
    </source>
</evidence>
<evidence type="ECO:0000259" key="7">
    <source>
        <dbReference type="Pfam" id="PF00535"/>
    </source>
</evidence>
<dbReference type="CDD" id="cd00761">
    <property type="entry name" value="Glyco_tranf_GTA_type"/>
    <property type="match status" value="1"/>
</dbReference>
<protein>
    <submittedName>
        <fullName evidence="8">CDP-glycerol glycerophosphotransferase family protein</fullName>
    </submittedName>
</protein>
<dbReference type="InterPro" id="IPR029044">
    <property type="entry name" value="Nucleotide-diphossugar_trans"/>
</dbReference>
<dbReference type="InterPro" id="IPR007554">
    <property type="entry name" value="Glycerophosphate_synth"/>
</dbReference>
<evidence type="ECO:0000313" key="9">
    <source>
        <dbReference type="Proteomes" id="UP001595872"/>
    </source>
</evidence>
<name>A0ABV9U2Y0_9ACTN</name>
<proteinExistence type="inferred from homology"/>
<dbReference type="Gene3D" id="3.40.50.11820">
    <property type="match status" value="1"/>
</dbReference>
<dbReference type="InterPro" id="IPR043148">
    <property type="entry name" value="TagF_C"/>
</dbReference>
<evidence type="ECO:0000256" key="2">
    <source>
        <dbReference type="ARBA" id="ARBA00010488"/>
    </source>
</evidence>
<keyword evidence="5" id="KW-0777">Teichoic acid biosynthesis</keyword>
<gene>
    <name evidence="8" type="ORF">ACFPCY_25485</name>
</gene>
<dbReference type="RefSeq" id="WP_378259379.1">
    <property type="nucleotide sequence ID" value="NZ_JBHSIT010000007.1"/>
</dbReference>
<dbReference type="PANTHER" id="PTHR37316:SF3">
    <property type="entry name" value="TEICHOIC ACID GLYCEROL-PHOSPHATE TRANSFERASE"/>
    <property type="match status" value="1"/>
</dbReference>
<dbReference type="InterPro" id="IPR043149">
    <property type="entry name" value="TagF_N"/>
</dbReference>